<accession>A0AAI9UES4</accession>
<evidence type="ECO:0000313" key="2">
    <source>
        <dbReference type="Proteomes" id="UP001239795"/>
    </source>
</evidence>
<dbReference type="EMBL" id="MLGG01000024">
    <property type="protein sequence ID" value="KAK1454649.1"/>
    <property type="molecule type" value="Genomic_DNA"/>
</dbReference>
<keyword evidence="2" id="KW-1185">Reference proteome</keyword>
<reference evidence="1 2" key="1">
    <citation type="submission" date="2016-10" db="EMBL/GenBank/DDBJ databases">
        <title>The genome sequence of Colletotrichum fioriniae PJ7.</title>
        <authorList>
            <person name="Baroncelli R."/>
        </authorList>
    </citation>
    <scope>NUCLEOTIDE SEQUENCE [LARGE SCALE GENOMIC DNA]</scope>
    <source>
        <strain evidence="1">Col 31</strain>
    </source>
</reference>
<sequence>MSQFLVTLPIECFGMEHVLKREWHFFPERSSPSCSEELRRCYGGVDARSIWCCIADRGRFLRTEGSECDDRRICNRGKGLFGCNCRVRRPGHSRSCSGGGKNKRMSRSATVRHSKPRLADHSLFPRRRAFQIFGGRRRGPRGLKRFSEGASFLLLACSGDRKERGKIHKFSVV</sequence>
<protein>
    <submittedName>
        <fullName evidence="1">Uncharacterized protein</fullName>
    </submittedName>
</protein>
<proteinExistence type="predicted"/>
<organism evidence="1 2">
    <name type="scientific">Colletotrichum melonis</name>
    <dbReference type="NCBI Taxonomy" id="1209925"/>
    <lineage>
        <taxon>Eukaryota</taxon>
        <taxon>Fungi</taxon>
        <taxon>Dikarya</taxon>
        <taxon>Ascomycota</taxon>
        <taxon>Pezizomycotina</taxon>
        <taxon>Sordariomycetes</taxon>
        <taxon>Hypocreomycetidae</taxon>
        <taxon>Glomerellales</taxon>
        <taxon>Glomerellaceae</taxon>
        <taxon>Colletotrichum</taxon>
        <taxon>Colletotrichum acutatum species complex</taxon>
    </lineage>
</organism>
<gene>
    <name evidence="1" type="ORF">CMEL01_03409</name>
</gene>
<name>A0AAI9UES4_9PEZI</name>
<dbReference type="Proteomes" id="UP001239795">
    <property type="component" value="Unassembled WGS sequence"/>
</dbReference>
<evidence type="ECO:0000313" key="1">
    <source>
        <dbReference type="EMBL" id="KAK1454649.1"/>
    </source>
</evidence>
<comment type="caution">
    <text evidence="1">The sequence shown here is derived from an EMBL/GenBank/DDBJ whole genome shotgun (WGS) entry which is preliminary data.</text>
</comment>
<dbReference type="AlphaFoldDB" id="A0AAI9UES4"/>